<feature type="compositionally biased region" description="Polar residues" evidence="1">
    <location>
        <begin position="418"/>
        <end position="451"/>
    </location>
</feature>
<dbReference type="GO" id="GO:0017056">
    <property type="term" value="F:structural constituent of nuclear pore"/>
    <property type="evidence" value="ECO:0007669"/>
    <property type="project" value="TreeGrafter"/>
</dbReference>
<dbReference type="PANTHER" id="PTHR23193:SF5">
    <property type="entry name" value="NUCLEAR ENVELOPE PORE MEMBRANE PROTEIN POM 121C-RELATED"/>
    <property type="match status" value="1"/>
</dbReference>
<dbReference type="GO" id="GO:0006405">
    <property type="term" value="P:RNA export from nucleus"/>
    <property type="evidence" value="ECO:0007669"/>
    <property type="project" value="TreeGrafter"/>
</dbReference>
<feature type="compositionally biased region" description="Low complexity" evidence="1">
    <location>
        <begin position="649"/>
        <end position="667"/>
    </location>
</feature>
<keyword evidence="2" id="KW-1133">Transmembrane helix</keyword>
<feature type="transmembrane region" description="Helical" evidence="2">
    <location>
        <begin position="44"/>
        <end position="61"/>
    </location>
</feature>
<dbReference type="AlphaFoldDB" id="A0A671RYZ2"/>
<feature type="compositionally biased region" description="Basic residues" evidence="1">
    <location>
        <begin position="1213"/>
        <end position="1223"/>
    </location>
</feature>
<dbReference type="PANTHER" id="PTHR23193">
    <property type="entry name" value="NUCLEAR PORE COMPLEX PROTEIN NUP"/>
    <property type="match status" value="1"/>
</dbReference>
<feature type="region of interest" description="Disordered" evidence="1">
    <location>
        <begin position="560"/>
        <end position="597"/>
    </location>
</feature>
<dbReference type="GO" id="GO:0008139">
    <property type="term" value="F:nuclear localization sequence binding"/>
    <property type="evidence" value="ECO:0007669"/>
    <property type="project" value="TreeGrafter"/>
</dbReference>
<protein>
    <submittedName>
        <fullName evidence="3">Nuclear envelope pore membrane protein POM 121-like</fullName>
    </submittedName>
</protein>
<feature type="region of interest" description="Disordered" evidence="1">
    <location>
        <begin position="700"/>
        <end position="741"/>
    </location>
</feature>
<feature type="compositionally biased region" description="Low complexity" evidence="1">
    <location>
        <begin position="573"/>
        <end position="597"/>
    </location>
</feature>
<dbReference type="InterPro" id="IPR026054">
    <property type="entry name" value="Nucleoporin"/>
</dbReference>
<feature type="region of interest" description="Disordered" evidence="1">
    <location>
        <begin position="323"/>
        <end position="511"/>
    </location>
</feature>
<keyword evidence="2" id="KW-0812">Transmembrane</keyword>
<evidence type="ECO:0000313" key="4">
    <source>
        <dbReference type="Proteomes" id="UP000472260"/>
    </source>
</evidence>
<dbReference type="Pfam" id="PF15229">
    <property type="entry name" value="POM121"/>
    <property type="match status" value="1"/>
</dbReference>
<feature type="region of interest" description="Disordered" evidence="1">
    <location>
        <begin position="649"/>
        <end position="670"/>
    </location>
</feature>
<gene>
    <name evidence="3" type="primary">LOC107697416</name>
</gene>
<name>A0A671RYZ2_9TELE</name>
<feature type="compositionally biased region" description="Polar residues" evidence="1">
    <location>
        <begin position="1195"/>
        <end position="1208"/>
    </location>
</feature>
<dbReference type="Proteomes" id="UP000472260">
    <property type="component" value="Unassembled WGS sequence"/>
</dbReference>
<feature type="compositionally biased region" description="Low complexity" evidence="1">
    <location>
        <begin position="852"/>
        <end position="863"/>
    </location>
</feature>
<proteinExistence type="predicted"/>
<feature type="region of interest" description="Disordered" evidence="1">
    <location>
        <begin position="986"/>
        <end position="1017"/>
    </location>
</feature>
<evidence type="ECO:0000256" key="2">
    <source>
        <dbReference type="SAM" id="Phobius"/>
    </source>
</evidence>
<dbReference type="GO" id="GO:0005643">
    <property type="term" value="C:nuclear pore"/>
    <property type="evidence" value="ECO:0007669"/>
    <property type="project" value="TreeGrafter"/>
</dbReference>
<feature type="region of interest" description="Disordered" evidence="1">
    <location>
        <begin position="1195"/>
        <end position="1223"/>
    </location>
</feature>
<keyword evidence="4" id="KW-1185">Reference proteome</keyword>
<feature type="compositionally biased region" description="Low complexity" evidence="1">
    <location>
        <begin position="395"/>
        <end position="414"/>
    </location>
</feature>
<dbReference type="Ensembl" id="ENSSANT00000094470.1">
    <property type="protein sequence ID" value="ENSSANP00000088917.1"/>
    <property type="gene ID" value="ENSSANG00000044016.1"/>
</dbReference>
<reference evidence="3" key="1">
    <citation type="submission" date="2025-05" db="UniProtKB">
        <authorList>
            <consortium name="Ensembl"/>
        </authorList>
    </citation>
    <scope>IDENTIFICATION</scope>
</reference>
<accession>A0A671RYZ2</accession>
<evidence type="ECO:0000256" key="1">
    <source>
        <dbReference type="SAM" id="MobiDB-lite"/>
    </source>
</evidence>
<evidence type="ECO:0000313" key="3">
    <source>
        <dbReference type="Ensembl" id="ENSSANP00000088923.1"/>
    </source>
</evidence>
<sequence>MHACSHEHDEHPRDVNNAHGRGELWDIFPRRRGAAMSPEDKRRLIVFSAVVFSLFLLLLVLSYIPAYLYILFICVVSCVVYFHKAEELQLFERLGLNPRRGLSVPSALLRWLPGRTLSGVPAAGRNKIRKSDARNSFASPSDRHFAGSYYRRDHTLSESVFSPRDILMGSYLAKTEESPSAAVRPTGGSGAFMHPRDQFRERLARPSHAVHTPNRRLSFGDPVGTASRFTITPQRHYPLQQTGTSPIGVIPPAKWDGFCKKNVLTQRNSPAVHSPVTVKIAKPDPTRSSFFNHLNSPGAVKSPGIGAQADPCSREAVLSVLRESRKREVDEEDKSASSGQKSKRRRHDSSGSSQSAFEPLLANGAPSQLVPKPGSLKRGMNSSLNEESIMKRSRTSSISSVSGAPVPSGVPGSVRNPIRSSYSSSQGYPQRRAASSLSLSPFTSPGGSRCQTPERAAKKAREEDATSPGSTFFMKMDKVATDPAPATTKLTPKSEAPVATSTSDSGGNGCKRKRKIQLVTTNRGDQISLPPPPELGYTITVKDLDVEKKAALSQIQKVLEEPEPEIPPPASEPTPALAPSLTLFSQPAPSSSSGTAPAVSFAPTLISLSTPVPETTPATTTTAAPTIDLTFIAPSVASTAPLTLTSAPSVTTTPAAPTAPSSSISNPLLDSLKNMKNNPLLNAPTLMGTTTAAPAVSVSSLSTPASATNPSSGLVKSESGPTALQPLFSTPSSISTPASKPATSMPSAFAPILAQPLKPPSSMPSLGGGGSLFSLIKPVATPASEPPKSTVTALTTTVASVNSISNPLSSGFKPIFGAASTTPASTAEVKPTQPTFKPLFGTGSGNSTFGQTATPTTSTPAAPVSQNSGMLFGGLTSTQPVTVSASSAAPITQTPSPSLFGSWTATVTSAPATNTTFQFGATSTTTAAPTLNTNTTDASSTTSAFQFGTAKPAPAPQVQSTFTFGQVSANQNSTSAPFGGFGITSSATTSSETPTTQTTFRSSTFTASSTFPASTQQTPAAAKPFTFGAGSGSSGTSPFVFGATASTAAPAFGTNSQPTFGGAGFSFGNTTTPSVAPVFGASTQTVAPLPAPAPTFTFGGASAATQNPAPSTLAPPASGGFNFGASLSAIPFGTPTPAAQMPGFSFGANNTTDNKPAFGTSTPAFGQASAGMSVPFGSPGTPGFGAVGASPFGSSPATFSIGTGSKSSGARRLQARRQHPRKK</sequence>
<organism evidence="3 4">
    <name type="scientific">Sinocyclocheilus anshuiensis</name>
    <dbReference type="NCBI Taxonomy" id="1608454"/>
    <lineage>
        <taxon>Eukaryota</taxon>
        <taxon>Metazoa</taxon>
        <taxon>Chordata</taxon>
        <taxon>Craniata</taxon>
        <taxon>Vertebrata</taxon>
        <taxon>Euteleostomi</taxon>
        <taxon>Actinopterygii</taxon>
        <taxon>Neopterygii</taxon>
        <taxon>Teleostei</taxon>
        <taxon>Ostariophysi</taxon>
        <taxon>Cypriniformes</taxon>
        <taxon>Cyprinidae</taxon>
        <taxon>Cyprininae</taxon>
        <taxon>Sinocyclocheilus</taxon>
    </lineage>
</organism>
<dbReference type="GO" id="GO:0006606">
    <property type="term" value="P:protein import into nucleus"/>
    <property type="evidence" value="ECO:0007669"/>
    <property type="project" value="TreeGrafter"/>
</dbReference>
<feature type="compositionally biased region" description="Basic and acidic residues" evidence="1">
    <location>
        <begin position="455"/>
        <end position="464"/>
    </location>
</feature>
<keyword evidence="2" id="KW-0472">Membrane</keyword>
<feature type="region of interest" description="Disordered" evidence="1">
    <location>
        <begin position="822"/>
        <end position="863"/>
    </location>
</feature>
<dbReference type="Ensembl" id="ENSSANT00000094476.1">
    <property type="protein sequence ID" value="ENSSANP00000088923.1"/>
    <property type="gene ID" value="ENSSANG00000044016.1"/>
</dbReference>